<feature type="compositionally biased region" description="Low complexity" evidence="6">
    <location>
        <begin position="219"/>
        <end position="230"/>
    </location>
</feature>
<accession>A0A1G2P337</accession>
<dbReference type="InterPro" id="IPR037121">
    <property type="entry name" value="Ribosomal_bL25_C"/>
</dbReference>
<proteinExistence type="inferred from homology"/>
<organism evidence="9 10">
    <name type="scientific">Candidatus Taylorbacteria bacterium RIFCSPLOWO2_02_FULL_46_40</name>
    <dbReference type="NCBI Taxonomy" id="1802329"/>
    <lineage>
        <taxon>Bacteria</taxon>
        <taxon>Candidatus Tayloriibacteriota</taxon>
    </lineage>
</organism>
<comment type="caution">
    <text evidence="9">The sequence shown here is derived from an EMBL/GenBank/DDBJ whole genome shotgun (WGS) entry which is preliminary data.</text>
</comment>
<dbReference type="SUPFAM" id="SSF50715">
    <property type="entry name" value="Ribosomal protein L25-like"/>
    <property type="match status" value="1"/>
</dbReference>
<dbReference type="GO" id="GO:0008097">
    <property type="term" value="F:5S rRNA binding"/>
    <property type="evidence" value="ECO:0007669"/>
    <property type="project" value="InterPro"/>
</dbReference>
<evidence type="ECO:0000256" key="2">
    <source>
        <dbReference type="ARBA" id="ARBA00022884"/>
    </source>
</evidence>
<keyword evidence="4 5" id="KW-0687">Ribonucleoprotein</keyword>
<comment type="function">
    <text evidence="5">This is one of the proteins that binds to the 5S RNA in the ribosome where it forms part of the central protuberance.</text>
</comment>
<dbReference type="InterPro" id="IPR001021">
    <property type="entry name" value="Ribosomal_bL25_long"/>
</dbReference>
<evidence type="ECO:0000256" key="6">
    <source>
        <dbReference type="SAM" id="MobiDB-lite"/>
    </source>
</evidence>
<dbReference type="InterPro" id="IPR020056">
    <property type="entry name" value="Rbsml_bL25/Gln-tRNA_synth_N"/>
</dbReference>
<dbReference type="Gene3D" id="2.40.240.10">
    <property type="entry name" value="Ribosomal Protein L25, Chain P"/>
    <property type="match status" value="1"/>
</dbReference>
<keyword evidence="1 5" id="KW-0699">rRNA-binding</keyword>
<reference evidence="9 10" key="1">
    <citation type="journal article" date="2016" name="Nat. Commun.">
        <title>Thousands of microbial genomes shed light on interconnected biogeochemical processes in an aquifer system.</title>
        <authorList>
            <person name="Anantharaman K."/>
            <person name="Brown C.T."/>
            <person name="Hug L.A."/>
            <person name="Sharon I."/>
            <person name="Castelle C.J."/>
            <person name="Probst A.J."/>
            <person name="Thomas B.C."/>
            <person name="Singh A."/>
            <person name="Wilkins M.J."/>
            <person name="Karaoz U."/>
            <person name="Brodie E.L."/>
            <person name="Williams K.H."/>
            <person name="Hubbard S.S."/>
            <person name="Banfield J.F."/>
        </authorList>
    </citation>
    <scope>NUCLEOTIDE SEQUENCE [LARGE SCALE GENOMIC DNA]</scope>
</reference>
<dbReference type="InterPro" id="IPR020057">
    <property type="entry name" value="Ribosomal_bL25_b-dom"/>
</dbReference>
<feature type="compositionally biased region" description="Basic and acidic residues" evidence="6">
    <location>
        <begin position="202"/>
        <end position="218"/>
    </location>
</feature>
<dbReference type="EMBL" id="MHSH01000011">
    <property type="protein sequence ID" value="OHA42129.1"/>
    <property type="molecule type" value="Genomic_DNA"/>
</dbReference>
<feature type="domain" description="Large ribosomal subunit protein bL25 L25" evidence="7">
    <location>
        <begin position="7"/>
        <end position="91"/>
    </location>
</feature>
<dbReference type="PANTHER" id="PTHR33284">
    <property type="entry name" value="RIBOSOMAL PROTEIN L25/GLN-TRNA SYNTHETASE, ANTI-CODON-BINDING DOMAIN-CONTAINING PROTEIN"/>
    <property type="match status" value="1"/>
</dbReference>
<dbReference type="HAMAP" id="MF_01334">
    <property type="entry name" value="Ribosomal_bL25_CTC"/>
    <property type="match status" value="1"/>
</dbReference>
<protein>
    <recommendedName>
        <fullName evidence="5">Large ribosomal subunit protein bL25</fullName>
    </recommendedName>
    <alternativeName>
        <fullName evidence="5">General stress protein CTC</fullName>
    </alternativeName>
</protein>
<dbReference type="GO" id="GO:0006412">
    <property type="term" value="P:translation"/>
    <property type="evidence" value="ECO:0007669"/>
    <property type="project" value="UniProtKB-UniRule"/>
</dbReference>
<dbReference type="Pfam" id="PF14693">
    <property type="entry name" value="Ribosomal_TL5_C"/>
    <property type="match status" value="1"/>
</dbReference>
<evidence type="ECO:0000256" key="4">
    <source>
        <dbReference type="ARBA" id="ARBA00023274"/>
    </source>
</evidence>
<feature type="region of interest" description="Disordered" evidence="6">
    <location>
        <begin position="184"/>
        <end position="230"/>
    </location>
</feature>
<dbReference type="GO" id="GO:0022625">
    <property type="term" value="C:cytosolic large ribosomal subunit"/>
    <property type="evidence" value="ECO:0007669"/>
    <property type="project" value="TreeGrafter"/>
</dbReference>
<evidence type="ECO:0000313" key="9">
    <source>
        <dbReference type="EMBL" id="OHA42129.1"/>
    </source>
</evidence>
<dbReference type="Gene3D" id="2.170.120.20">
    <property type="entry name" value="Ribosomal protein L25, beta domain"/>
    <property type="match status" value="1"/>
</dbReference>
<dbReference type="InterPro" id="IPR011035">
    <property type="entry name" value="Ribosomal_bL25/Gln-tRNA_synth"/>
</dbReference>
<name>A0A1G2P337_9BACT</name>
<keyword evidence="2 5" id="KW-0694">RNA-binding</keyword>
<dbReference type="NCBIfam" id="TIGR00731">
    <property type="entry name" value="bL25_bact_ctc"/>
    <property type="match status" value="1"/>
</dbReference>
<dbReference type="CDD" id="cd00495">
    <property type="entry name" value="Ribosomal_L25_TL5_CTC"/>
    <property type="match status" value="1"/>
</dbReference>
<evidence type="ECO:0000256" key="1">
    <source>
        <dbReference type="ARBA" id="ARBA00022730"/>
    </source>
</evidence>
<evidence type="ECO:0000256" key="3">
    <source>
        <dbReference type="ARBA" id="ARBA00022980"/>
    </source>
</evidence>
<comment type="similarity">
    <text evidence="5">Belongs to the bacterial ribosomal protein bL25 family. CTC subfamily.</text>
</comment>
<dbReference type="AlphaFoldDB" id="A0A1G2P337"/>
<gene>
    <name evidence="5" type="primary">rplY</name>
    <name evidence="5" type="synonym">ctc</name>
    <name evidence="9" type="ORF">A3H68_03375</name>
</gene>
<dbReference type="InterPro" id="IPR029751">
    <property type="entry name" value="Ribosomal_L25_dom"/>
</dbReference>
<evidence type="ECO:0000256" key="5">
    <source>
        <dbReference type="HAMAP-Rule" id="MF_01334"/>
    </source>
</evidence>
<dbReference type="GO" id="GO:0003735">
    <property type="term" value="F:structural constituent of ribosome"/>
    <property type="evidence" value="ECO:0007669"/>
    <property type="project" value="InterPro"/>
</dbReference>
<comment type="subunit">
    <text evidence="5">Part of the 50S ribosomal subunit; part of the 5S rRNA/L5/L18/L25 subcomplex. Contacts the 5S rRNA. Binds to the 5S rRNA independently of L5 and L18.</text>
</comment>
<evidence type="ECO:0000259" key="7">
    <source>
        <dbReference type="Pfam" id="PF01386"/>
    </source>
</evidence>
<dbReference type="InterPro" id="IPR020930">
    <property type="entry name" value="Ribosomal_uL5_bac-type"/>
</dbReference>
<sequence>MPVRIQLKASKRDVKISPSTLRRGGVIPAVIYGRKQESTPISVAEKDFILAWKKAGESSVVNVLGDWGELQTLINEVVLDPVSDKPIHADFYALEKGKKVKVMVPLEFIGVAPIVKSGAGILIKVMHDMEIEAEPANLPKNIEVDISGLTELSSQITVGTIILPEGVVAVSGAQEVVASITEAKEEVEEAPAETPDLASIEISEKRGKEEKEGEEKETAAPAAAEAKPKA</sequence>
<feature type="domain" description="Large ribosomal subunit protein bL25 beta" evidence="8">
    <location>
        <begin position="99"/>
        <end position="183"/>
    </location>
</feature>
<evidence type="ECO:0000313" key="10">
    <source>
        <dbReference type="Proteomes" id="UP000176429"/>
    </source>
</evidence>
<dbReference type="PANTHER" id="PTHR33284:SF1">
    <property type="entry name" value="RIBOSOMAL PROTEIN L25_GLN-TRNA SYNTHETASE, ANTI-CODON-BINDING DOMAIN-CONTAINING PROTEIN"/>
    <property type="match status" value="1"/>
</dbReference>
<dbReference type="Pfam" id="PF01386">
    <property type="entry name" value="Ribosomal_L25p"/>
    <property type="match status" value="1"/>
</dbReference>
<evidence type="ECO:0000259" key="8">
    <source>
        <dbReference type="Pfam" id="PF14693"/>
    </source>
</evidence>
<dbReference type="Proteomes" id="UP000176429">
    <property type="component" value="Unassembled WGS sequence"/>
</dbReference>
<keyword evidence="3 5" id="KW-0689">Ribosomal protein</keyword>